<dbReference type="Pfam" id="PF02518">
    <property type="entry name" value="HATPase_c"/>
    <property type="match status" value="1"/>
</dbReference>
<accession>A0ABW0PKV0</accession>
<dbReference type="SUPFAM" id="SSF55874">
    <property type="entry name" value="ATPase domain of HSP90 chaperone/DNA topoisomerase II/histidine kinase"/>
    <property type="match status" value="1"/>
</dbReference>
<dbReference type="GO" id="GO:0016301">
    <property type="term" value="F:kinase activity"/>
    <property type="evidence" value="ECO:0007669"/>
    <property type="project" value="UniProtKB-KW"/>
</dbReference>
<evidence type="ECO:0000256" key="1">
    <source>
        <dbReference type="ARBA" id="ARBA00000085"/>
    </source>
</evidence>
<evidence type="ECO:0000313" key="5">
    <source>
        <dbReference type="EMBL" id="MFC5513090.1"/>
    </source>
</evidence>
<dbReference type="SMART" id="SM00387">
    <property type="entry name" value="HATPase_c"/>
    <property type="match status" value="1"/>
</dbReference>
<dbReference type="EMBL" id="JBHSMS010000059">
    <property type="protein sequence ID" value="MFC5513090.1"/>
    <property type="molecule type" value="Genomic_DNA"/>
</dbReference>
<dbReference type="PROSITE" id="PS50109">
    <property type="entry name" value="HIS_KIN"/>
    <property type="match status" value="1"/>
</dbReference>
<evidence type="ECO:0000259" key="4">
    <source>
        <dbReference type="PROSITE" id="PS50109"/>
    </source>
</evidence>
<comment type="caution">
    <text evidence="5">The sequence shown here is derived from an EMBL/GenBank/DDBJ whole genome shotgun (WGS) entry which is preliminary data.</text>
</comment>
<dbReference type="PANTHER" id="PTHR43547">
    <property type="entry name" value="TWO-COMPONENT HISTIDINE KINASE"/>
    <property type="match status" value="1"/>
</dbReference>
<dbReference type="InterPro" id="IPR005467">
    <property type="entry name" value="His_kinase_dom"/>
</dbReference>
<comment type="catalytic activity">
    <reaction evidence="1">
        <text>ATP + protein L-histidine = ADP + protein N-phospho-L-histidine.</text>
        <dbReference type="EC" id="2.7.13.3"/>
    </reaction>
</comment>
<dbReference type="EC" id="2.7.13.3" evidence="2"/>
<keyword evidence="6" id="KW-1185">Reference proteome</keyword>
<feature type="domain" description="Histidine kinase" evidence="4">
    <location>
        <begin position="1"/>
        <end position="113"/>
    </location>
</feature>
<gene>
    <name evidence="5" type="ORF">ACFPOU_18475</name>
</gene>
<protein>
    <recommendedName>
        <fullName evidence="2">histidine kinase</fullName>
        <ecNumber evidence="2">2.7.13.3</ecNumber>
    </recommendedName>
</protein>
<name>A0ABW0PKV0_9BURK</name>
<evidence type="ECO:0000313" key="6">
    <source>
        <dbReference type="Proteomes" id="UP001596031"/>
    </source>
</evidence>
<reference evidence="6" key="1">
    <citation type="journal article" date="2019" name="Int. J. Syst. Evol. Microbiol.">
        <title>The Global Catalogue of Microorganisms (GCM) 10K type strain sequencing project: providing services to taxonomists for standard genome sequencing and annotation.</title>
        <authorList>
            <consortium name="The Broad Institute Genomics Platform"/>
            <consortium name="The Broad Institute Genome Sequencing Center for Infectious Disease"/>
            <person name="Wu L."/>
            <person name="Ma J."/>
        </authorList>
    </citation>
    <scope>NUCLEOTIDE SEQUENCE [LARGE SCALE GENOMIC DNA]</scope>
    <source>
        <strain evidence="6">CCUG 38813</strain>
    </source>
</reference>
<dbReference type="InterPro" id="IPR036890">
    <property type="entry name" value="HATPase_C_sf"/>
</dbReference>
<dbReference type="Gene3D" id="3.30.565.10">
    <property type="entry name" value="Histidine kinase-like ATPase, C-terminal domain"/>
    <property type="match status" value="1"/>
</dbReference>
<dbReference type="InterPro" id="IPR004358">
    <property type="entry name" value="Sig_transdc_His_kin-like_C"/>
</dbReference>
<sequence length="120" mass="12816">MAQACSNLISNAIEHGRPDSPVRISIEGGAGELVFQVQNDADVIPPAKLRTFFDPVKRFAIGSAHERGEAGTANLGLGLYVVKEIVKAHQGSVSVTSSEAEGVRFVVKLPRRTPHRRGGD</sequence>
<evidence type="ECO:0000256" key="3">
    <source>
        <dbReference type="ARBA" id="ARBA00022553"/>
    </source>
</evidence>
<evidence type="ECO:0000256" key="2">
    <source>
        <dbReference type="ARBA" id="ARBA00012438"/>
    </source>
</evidence>
<dbReference type="Proteomes" id="UP001596031">
    <property type="component" value="Unassembled WGS sequence"/>
</dbReference>
<keyword evidence="5" id="KW-0418">Kinase</keyword>
<dbReference type="PANTHER" id="PTHR43547:SF2">
    <property type="entry name" value="HYBRID SIGNAL TRANSDUCTION HISTIDINE KINASE C"/>
    <property type="match status" value="1"/>
</dbReference>
<dbReference type="RefSeq" id="WP_379724584.1">
    <property type="nucleotide sequence ID" value="NZ_JBHSMS010000059.1"/>
</dbReference>
<proteinExistence type="predicted"/>
<dbReference type="InterPro" id="IPR003594">
    <property type="entry name" value="HATPase_dom"/>
</dbReference>
<keyword evidence="3" id="KW-0597">Phosphoprotein</keyword>
<keyword evidence="5" id="KW-0808">Transferase</keyword>
<dbReference type="PRINTS" id="PR00344">
    <property type="entry name" value="BCTRLSENSOR"/>
</dbReference>
<dbReference type="CDD" id="cd00075">
    <property type="entry name" value="HATPase"/>
    <property type="match status" value="1"/>
</dbReference>
<organism evidence="5 6">
    <name type="scientific">Massilia jejuensis</name>
    <dbReference type="NCBI Taxonomy" id="648894"/>
    <lineage>
        <taxon>Bacteria</taxon>
        <taxon>Pseudomonadati</taxon>
        <taxon>Pseudomonadota</taxon>
        <taxon>Betaproteobacteria</taxon>
        <taxon>Burkholderiales</taxon>
        <taxon>Oxalobacteraceae</taxon>
        <taxon>Telluria group</taxon>
        <taxon>Massilia</taxon>
    </lineage>
</organism>